<accession>A0A6J1D7X5</accession>
<comment type="similarity">
    <text evidence="1">Belongs to the plant acyltransferase family.</text>
</comment>
<evidence type="ECO:0000313" key="5">
    <source>
        <dbReference type="RefSeq" id="XP_022149427.1"/>
    </source>
</evidence>
<dbReference type="GO" id="GO:0016746">
    <property type="term" value="F:acyltransferase activity"/>
    <property type="evidence" value="ECO:0007669"/>
    <property type="project" value="UniProtKB-KW"/>
</dbReference>
<dbReference type="OrthoDB" id="671439at2759"/>
<name>A0A6J1D7X5_MOMCH</name>
<gene>
    <name evidence="5" type="primary">LOC111017856</name>
</gene>
<dbReference type="AlphaFoldDB" id="A0A6J1D7X5"/>
<dbReference type="RefSeq" id="XP_022149427.1">
    <property type="nucleotide sequence ID" value="XM_022293735.1"/>
</dbReference>
<dbReference type="PANTHER" id="PTHR31623:SF110">
    <property type="entry name" value="VINORINE SYNTHASE-LIKE"/>
    <property type="match status" value="1"/>
</dbReference>
<keyword evidence="4" id="KW-1185">Reference proteome</keyword>
<dbReference type="Proteomes" id="UP000504603">
    <property type="component" value="Unplaced"/>
</dbReference>
<keyword evidence="2" id="KW-0808">Transferase</keyword>
<dbReference type="GeneID" id="111017856"/>
<sequence>MEVEIISREIIRSAAFQRDQQQKTFPLSLLDIYIGGQTYTPIILFYSTKKNQSNNNENTISSLKLSLSKTLARFPMLAGRIKGNFVDYCSYNNGALFVEASVKASMADFLKNPVLQFLANLIPFPDIVLKEPLETAVQVAAQVNFFSCGTGIALGFSFLHKMIDGATMSAFIKTWAASNEGTLEKLACGSYEASSSLFPPREISSGYNLISSETPFLVAQGKQSSSRRFVFDAMAVSNLKVRAKSQSVPNPTSVEAVTCFIWKYAMKATSTCKSLDNKEVVGNGKEASCVDTKWGSLLVHIVNMRRRIQPPLSEYEVGNIFWMSCAYHEASDTDANLGDLETILRQSLLEITNDFIPKAIGEDGFETILSSLHQLGLAYYAKGSESFIFSSWCNMGLNTVNFGWNKPIWIATGGKPNESSMIPNIILLMDRASGEGIEAWITLDDETMNLLENDYEFLEFASPNPGITLD</sequence>
<reference evidence="5" key="1">
    <citation type="submission" date="2025-08" db="UniProtKB">
        <authorList>
            <consortium name="RefSeq"/>
        </authorList>
    </citation>
    <scope>IDENTIFICATION</scope>
    <source>
        <strain evidence="5">OHB3-1</strain>
    </source>
</reference>
<evidence type="ECO:0000256" key="3">
    <source>
        <dbReference type="ARBA" id="ARBA00023315"/>
    </source>
</evidence>
<dbReference type="InterPro" id="IPR023213">
    <property type="entry name" value="CAT-like_dom_sf"/>
</dbReference>
<dbReference type="Pfam" id="PF02458">
    <property type="entry name" value="Transferase"/>
    <property type="match status" value="1"/>
</dbReference>
<evidence type="ECO:0000256" key="2">
    <source>
        <dbReference type="ARBA" id="ARBA00022679"/>
    </source>
</evidence>
<organism evidence="4 5">
    <name type="scientific">Momordica charantia</name>
    <name type="common">Bitter gourd</name>
    <name type="synonym">Balsam pear</name>
    <dbReference type="NCBI Taxonomy" id="3673"/>
    <lineage>
        <taxon>Eukaryota</taxon>
        <taxon>Viridiplantae</taxon>
        <taxon>Streptophyta</taxon>
        <taxon>Embryophyta</taxon>
        <taxon>Tracheophyta</taxon>
        <taxon>Spermatophyta</taxon>
        <taxon>Magnoliopsida</taxon>
        <taxon>eudicotyledons</taxon>
        <taxon>Gunneridae</taxon>
        <taxon>Pentapetalae</taxon>
        <taxon>rosids</taxon>
        <taxon>fabids</taxon>
        <taxon>Cucurbitales</taxon>
        <taxon>Cucurbitaceae</taxon>
        <taxon>Momordiceae</taxon>
        <taxon>Momordica</taxon>
    </lineage>
</organism>
<dbReference type="PANTHER" id="PTHR31623">
    <property type="entry name" value="F21J9.9"/>
    <property type="match status" value="1"/>
</dbReference>
<keyword evidence="3" id="KW-0012">Acyltransferase</keyword>
<dbReference type="Gene3D" id="3.30.559.10">
    <property type="entry name" value="Chloramphenicol acetyltransferase-like domain"/>
    <property type="match status" value="2"/>
</dbReference>
<protein>
    <submittedName>
        <fullName evidence="5">BAHD acyltransferase At5g47980-like isoform X1</fullName>
    </submittedName>
</protein>
<proteinExistence type="inferred from homology"/>
<dbReference type="KEGG" id="mcha:111017856"/>
<evidence type="ECO:0000256" key="1">
    <source>
        <dbReference type="ARBA" id="ARBA00009861"/>
    </source>
</evidence>
<evidence type="ECO:0000313" key="4">
    <source>
        <dbReference type="Proteomes" id="UP000504603"/>
    </source>
</evidence>